<dbReference type="EnsemblPlants" id="OB12G20670.1">
    <property type="protein sequence ID" value="OB12G20670.1"/>
    <property type="gene ID" value="OB12G20670"/>
</dbReference>
<evidence type="ECO:0000256" key="1">
    <source>
        <dbReference type="SAM" id="MobiDB-lite"/>
    </source>
</evidence>
<reference evidence="3" key="1">
    <citation type="journal article" date="2013" name="Nat. Commun.">
        <title>Whole-genome sequencing of Oryza brachyantha reveals mechanisms underlying Oryza genome evolution.</title>
        <authorList>
            <person name="Chen J."/>
            <person name="Huang Q."/>
            <person name="Gao D."/>
            <person name="Wang J."/>
            <person name="Lang Y."/>
            <person name="Liu T."/>
            <person name="Li B."/>
            <person name="Bai Z."/>
            <person name="Luis Goicoechea J."/>
            <person name="Liang C."/>
            <person name="Chen C."/>
            <person name="Zhang W."/>
            <person name="Sun S."/>
            <person name="Liao Y."/>
            <person name="Zhang X."/>
            <person name="Yang L."/>
            <person name="Song C."/>
            <person name="Wang M."/>
            <person name="Shi J."/>
            <person name="Liu G."/>
            <person name="Liu J."/>
            <person name="Zhou H."/>
            <person name="Zhou W."/>
            <person name="Yu Q."/>
            <person name="An N."/>
            <person name="Chen Y."/>
            <person name="Cai Q."/>
            <person name="Wang B."/>
            <person name="Liu B."/>
            <person name="Min J."/>
            <person name="Huang Y."/>
            <person name="Wu H."/>
            <person name="Li Z."/>
            <person name="Zhang Y."/>
            <person name="Yin Y."/>
            <person name="Song W."/>
            <person name="Jiang J."/>
            <person name="Jackson S.A."/>
            <person name="Wing R.A."/>
            <person name="Wang J."/>
            <person name="Chen M."/>
        </authorList>
    </citation>
    <scope>NUCLEOTIDE SEQUENCE [LARGE SCALE GENOMIC DNA]</scope>
    <source>
        <strain evidence="3">cv. IRGC 101232</strain>
    </source>
</reference>
<dbReference type="Proteomes" id="UP000006038">
    <property type="component" value="Chromosome 12"/>
</dbReference>
<evidence type="ECO:0000259" key="2">
    <source>
        <dbReference type="Pfam" id="PF00582"/>
    </source>
</evidence>
<dbReference type="SUPFAM" id="SSF52402">
    <property type="entry name" value="Adenine nucleotide alpha hydrolases-like"/>
    <property type="match status" value="1"/>
</dbReference>
<dbReference type="Pfam" id="PF00582">
    <property type="entry name" value="Usp"/>
    <property type="match status" value="1"/>
</dbReference>
<name>J3NDK9_ORYBR</name>
<dbReference type="Gramene" id="OB12G20670.1">
    <property type="protein sequence ID" value="OB12G20670.1"/>
    <property type="gene ID" value="OB12G20670"/>
</dbReference>
<dbReference type="PANTHER" id="PTHR47000">
    <property type="entry name" value="ADENINE NUCLEOTIDE ALPHA HYDROLASES-LIKE SUPERFAMILY PROTEIN"/>
    <property type="match status" value="1"/>
</dbReference>
<dbReference type="HOGENOM" id="CLU_076222_3_0_1"/>
<dbReference type="InterPro" id="IPR014729">
    <property type="entry name" value="Rossmann-like_a/b/a_fold"/>
</dbReference>
<feature type="domain" description="UspA" evidence="2">
    <location>
        <begin position="55"/>
        <end position="210"/>
    </location>
</feature>
<dbReference type="STRING" id="4533.J3NDK9"/>
<dbReference type="PANTHER" id="PTHR47000:SF1">
    <property type="entry name" value="ADENINE NUCLEOTIDE ALPHA HYDROLASES-LIKE SUPERFAMILY PROTEIN"/>
    <property type="match status" value="1"/>
</dbReference>
<evidence type="ECO:0000313" key="3">
    <source>
        <dbReference type="EnsemblPlants" id="OB12G20670.1"/>
    </source>
</evidence>
<dbReference type="AlphaFoldDB" id="J3NDK9"/>
<dbReference type="CDD" id="cd00293">
    <property type="entry name" value="USP-like"/>
    <property type="match status" value="1"/>
</dbReference>
<feature type="region of interest" description="Disordered" evidence="1">
    <location>
        <begin position="18"/>
        <end position="50"/>
    </location>
</feature>
<reference evidence="3" key="2">
    <citation type="submission" date="2013-04" db="UniProtKB">
        <authorList>
            <consortium name="EnsemblPlants"/>
        </authorList>
    </citation>
    <scope>IDENTIFICATION</scope>
</reference>
<organism evidence="3">
    <name type="scientific">Oryza brachyantha</name>
    <name type="common">malo sina</name>
    <dbReference type="NCBI Taxonomy" id="4533"/>
    <lineage>
        <taxon>Eukaryota</taxon>
        <taxon>Viridiplantae</taxon>
        <taxon>Streptophyta</taxon>
        <taxon>Embryophyta</taxon>
        <taxon>Tracheophyta</taxon>
        <taxon>Spermatophyta</taxon>
        <taxon>Magnoliopsida</taxon>
        <taxon>Liliopsida</taxon>
        <taxon>Poales</taxon>
        <taxon>Poaceae</taxon>
        <taxon>BOP clade</taxon>
        <taxon>Oryzoideae</taxon>
        <taxon>Oryzeae</taxon>
        <taxon>Oryzinae</taxon>
        <taxon>Oryza</taxon>
    </lineage>
</organism>
<dbReference type="InterPro" id="IPR006016">
    <property type="entry name" value="UspA"/>
</dbReference>
<protein>
    <recommendedName>
        <fullName evidence="2">UspA domain-containing protein</fullName>
    </recommendedName>
</protein>
<evidence type="ECO:0000313" key="4">
    <source>
        <dbReference type="Proteomes" id="UP000006038"/>
    </source>
</evidence>
<dbReference type="OMA" id="MKNMCQR"/>
<sequence length="233" mass="24935">MARSLPAFCLHRIRSSDGGGGAPPICARQGQGGGGDGDGKVKEGKEEEEERAVGRKVMVVADGRGGRCAGRTALRWAVSRSVRPCDTVVLLDIVRGAGNGKNRDDPRRHCQHLETMRSICQAKRPEVRLLSSCACGAFGGGKERGPAIVEAAKKQGVSLLVMGKKKKRSLSWRLLMMWMAGAGKGGGVGDKGGTVEYCVQNAACMALAVRRKSRRGGGYLITTRRQRDFWLLA</sequence>
<accession>J3NDK9</accession>
<proteinExistence type="predicted"/>
<keyword evidence="4" id="KW-1185">Reference proteome</keyword>
<dbReference type="eggNOG" id="ENOG502QUPJ">
    <property type="taxonomic scope" value="Eukaryota"/>
</dbReference>
<dbReference type="Gene3D" id="3.40.50.620">
    <property type="entry name" value="HUPs"/>
    <property type="match status" value="1"/>
</dbReference>